<keyword evidence="3 6" id="KW-0808">Transferase</keyword>
<comment type="function">
    <text evidence="3">Catalyzes the phosphorylation of the 3'-hydroxyl group of dephosphocoenzyme A to form coenzyme A.</text>
</comment>
<evidence type="ECO:0000256" key="3">
    <source>
        <dbReference type="HAMAP-Rule" id="MF_00376"/>
    </source>
</evidence>
<feature type="region of interest" description="Disordered" evidence="5">
    <location>
        <begin position="210"/>
        <end position="240"/>
    </location>
</feature>
<comment type="similarity">
    <text evidence="3">Belongs to the CoaE family.</text>
</comment>
<protein>
    <recommendedName>
        <fullName evidence="3 4">Dephospho-CoA kinase</fullName>
        <ecNumber evidence="3 4">2.7.1.24</ecNumber>
    </recommendedName>
    <alternativeName>
        <fullName evidence="3">Dephosphocoenzyme A kinase</fullName>
    </alternativeName>
</protein>
<dbReference type="GO" id="GO:0004140">
    <property type="term" value="F:dephospho-CoA kinase activity"/>
    <property type="evidence" value="ECO:0007669"/>
    <property type="project" value="UniProtKB-UniRule"/>
</dbReference>
<dbReference type="RefSeq" id="WP_160952621.1">
    <property type="nucleotide sequence ID" value="NZ_WWEQ01000011.1"/>
</dbReference>
<evidence type="ECO:0000256" key="5">
    <source>
        <dbReference type="SAM" id="MobiDB-lite"/>
    </source>
</evidence>
<dbReference type="PANTHER" id="PTHR10695:SF46">
    <property type="entry name" value="BIFUNCTIONAL COENZYME A SYNTHASE-RELATED"/>
    <property type="match status" value="1"/>
</dbReference>
<dbReference type="NCBIfam" id="TIGR00152">
    <property type="entry name" value="dephospho-CoA kinase"/>
    <property type="match status" value="1"/>
</dbReference>
<dbReference type="GO" id="GO:0005737">
    <property type="term" value="C:cytoplasm"/>
    <property type="evidence" value="ECO:0007669"/>
    <property type="project" value="UniProtKB-SubCell"/>
</dbReference>
<comment type="caution">
    <text evidence="6">The sequence shown here is derived from an EMBL/GenBank/DDBJ whole genome shotgun (WGS) entry which is preliminary data.</text>
</comment>
<dbReference type="CDD" id="cd02022">
    <property type="entry name" value="DPCK"/>
    <property type="match status" value="1"/>
</dbReference>
<keyword evidence="3 6" id="KW-0418">Kinase</keyword>
<dbReference type="EC" id="2.7.1.24" evidence="3 4"/>
<comment type="pathway">
    <text evidence="3">Cofactor biosynthesis; coenzyme A biosynthesis; CoA from (R)-pantothenate: step 5/5.</text>
</comment>
<dbReference type="Pfam" id="PF01121">
    <property type="entry name" value="CoaE"/>
    <property type="match status" value="1"/>
</dbReference>
<accession>A0A6N9H548</accession>
<dbReference type="InterPro" id="IPR027417">
    <property type="entry name" value="P-loop_NTPase"/>
</dbReference>
<name>A0A6N9H548_9MICO</name>
<evidence type="ECO:0000313" key="7">
    <source>
        <dbReference type="Proteomes" id="UP000469215"/>
    </source>
</evidence>
<dbReference type="NCBIfam" id="NF002879">
    <property type="entry name" value="PRK03333.1"/>
    <property type="match status" value="1"/>
</dbReference>
<comment type="subcellular location">
    <subcellularLocation>
        <location evidence="3">Cytoplasm</location>
    </subcellularLocation>
</comment>
<keyword evidence="3" id="KW-0963">Cytoplasm</keyword>
<evidence type="ECO:0000256" key="4">
    <source>
        <dbReference type="NCBIfam" id="TIGR00152"/>
    </source>
</evidence>
<evidence type="ECO:0000256" key="1">
    <source>
        <dbReference type="ARBA" id="ARBA00022741"/>
    </source>
</evidence>
<gene>
    <name evidence="3" type="primary">coaE</name>
    <name evidence="6" type="ORF">GSY69_04165</name>
</gene>
<organism evidence="6 7">
    <name type="scientific">Brevibacterium rongguiense</name>
    <dbReference type="NCBI Taxonomy" id="2695267"/>
    <lineage>
        <taxon>Bacteria</taxon>
        <taxon>Bacillati</taxon>
        <taxon>Actinomycetota</taxon>
        <taxon>Actinomycetes</taxon>
        <taxon>Micrococcales</taxon>
        <taxon>Brevibacteriaceae</taxon>
        <taxon>Brevibacterium</taxon>
    </lineage>
</organism>
<feature type="compositionally biased region" description="Low complexity" evidence="5">
    <location>
        <begin position="225"/>
        <end position="240"/>
    </location>
</feature>
<dbReference type="GO" id="GO:0005524">
    <property type="term" value="F:ATP binding"/>
    <property type="evidence" value="ECO:0007669"/>
    <property type="project" value="UniProtKB-UniRule"/>
</dbReference>
<dbReference type="HAMAP" id="MF_00376">
    <property type="entry name" value="Dephospho_CoA_kinase"/>
    <property type="match status" value="1"/>
</dbReference>
<keyword evidence="1 3" id="KW-0547">Nucleotide-binding</keyword>
<dbReference type="InterPro" id="IPR001977">
    <property type="entry name" value="Depp_CoAkinase"/>
</dbReference>
<sequence>MLRIGLTGGIGAGKSTVAREFADRGVPVIDADAVAREVVEPGRPTLARLAQRFGPEVLTADGALDRAALARLAFADDTGTRDLGAIMHPAIGARTRELMARHADAPMLVHDVPLLVENGLSADYHLCLLVDVPAPMRLERLTAQRGMDSADARARIERQAADEERYAACDALLSNTGTPAELTAAFGALWDRRLAPFAAALAAQRPASSAAANHSAPSDYGGPTGAPAESAPAAMRAHTAQRLAARLERAWAADGASAELTSASAPGGMTPGEAAPSGSAPGGGTPGDATAAPAPDAPDATVRLRVRARPEQAAAVRAGLRAAGLFPAAQRPGPAEAFAPADPGLCAAVELKLSPDPRSA</sequence>
<evidence type="ECO:0000313" key="6">
    <source>
        <dbReference type="EMBL" id="MYM19187.1"/>
    </source>
</evidence>
<feature type="compositionally biased region" description="Low complexity" evidence="5">
    <location>
        <begin position="287"/>
        <end position="296"/>
    </location>
</feature>
<feature type="binding site" evidence="3">
    <location>
        <begin position="11"/>
        <end position="16"/>
    </location>
    <ligand>
        <name>ATP</name>
        <dbReference type="ChEBI" id="CHEBI:30616"/>
    </ligand>
</feature>
<dbReference type="UniPathway" id="UPA00241">
    <property type="reaction ID" value="UER00356"/>
</dbReference>
<keyword evidence="3" id="KW-0173">Coenzyme A biosynthesis</keyword>
<reference evidence="6 7" key="1">
    <citation type="submission" date="2020-01" db="EMBL/GenBank/DDBJ databases">
        <authorList>
            <person name="Deng T."/>
        </authorList>
    </citation>
    <scope>NUCLEOTIDE SEQUENCE [LARGE SCALE GENOMIC DNA]</scope>
    <source>
        <strain evidence="6 7">5221</strain>
    </source>
</reference>
<dbReference type="PANTHER" id="PTHR10695">
    <property type="entry name" value="DEPHOSPHO-COA KINASE-RELATED"/>
    <property type="match status" value="1"/>
</dbReference>
<proteinExistence type="inferred from homology"/>
<dbReference type="Gene3D" id="3.40.50.300">
    <property type="entry name" value="P-loop containing nucleotide triphosphate hydrolases"/>
    <property type="match status" value="1"/>
</dbReference>
<feature type="region of interest" description="Disordered" evidence="5">
    <location>
        <begin position="258"/>
        <end position="296"/>
    </location>
</feature>
<dbReference type="GO" id="GO:0015937">
    <property type="term" value="P:coenzyme A biosynthetic process"/>
    <property type="evidence" value="ECO:0007669"/>
    <property type="project" value="UniProtKB-UniRule"/>
</dbReference>
<dbReference type="AlphaFoldDB" id="A0A6N9H548"/>
<comment type="catalytic activity">
    <reaction evidence="3">
        <text>3'-dephospho-CoA + ATP = ADP + CoA + H(+)</text>
        <dbReference type="Rhea" id="RHEA:18245"/>
        <dbReference type="ChEBI" id="CHEBI:15378"/>
        <dbReference type="ChEBI" id="CHEBI:30616"/>
        <dbReference type="ChEBI" id="CHEBI:57287"/>
        <dbReference type="ChEBI" id="CHEBI:57328"/>
        <dbReference type="ChEBI" id="CHEBI:456216"/>
        <dbReference type="EC" id="2.7.1.24"/>
    </reaction>
</comment>
<keyword evidence="7" id="KW-1185">Reference proteome</keyword>
<evidence type="ECO:0000256" key="2">
    <source>
        <dbReference type="ARBA" id="ARBA00022840"/>
    </source>
</evidence>
<dbReference type="EMBL" id="WWEQ01000011">
    <property type="protein sequence ID" value="MYM19187.1"/>
    <property type="molecule type" value="Genomic_DNA"/>
</dbReference>
<dbReference type="SUPFAM" id="SSF52540">
    <property type="entry name" value="P-loop containing nucleoside triphosphate hydrolases"/>
    <property type="match status" value="1"/>
</dbReference>
<dbReference type="Proteomes" id="UP000469215">
    <property type="component" value="Unassembled WGS sequence"/>
</dbReference>
<dbReference type="PROSITE" id="PS51219">
    <property type="entry name" value="DPCK"/>
    <property type="match status" value="1"/>
</dbReference>
<keyword evidence="2 3" id="KW-0067">ATP-binding</keyword>